<keyword evidence="4" id="KW-1185">Reference proteome</keyword>
<dbReference type="Gene3D" id="3.90.550.10">
    <property type="entry name" value="Spore Coat Polysaccharide Biosynthesis Protein SpsA, Chain A"/>
    <property type="match status" value="1"/>
</dbReference>
<dbReference type="SUPFAM" id="SSF159283">
    <property type="entry name" value="Guanosine diphospho-D-mannose pyrophosphorylase/mannose-6-phosphate isomerase linker domain"/>
    <property type="match status" value="1"/>
</dbReference>
<feature type="domain" description="Nucleotidyl transferase" evidence="1">
    <location>
        <begin position="12"/>
        <end position="289"/>
    </location>
</feature>
<proteinExistence type="predicted"/>
<dbReference type="CDD" id="cd02509">
    <property type="entry name" value="GDP-M1P_Guanylyltransferase"/>
    <property type="match status" value="1"/>
</dbReference>
<name>A0ABU3Q8C8_9SPHN</name>
<dbReference type="InterPro" id="IPR029044">
    <property type="entry name" value="Nucleotide-diphossugar_trans"/>
</dbReference>
<dbReference type="InterPro" id="IPR054566">
    <property type="entry name" value="ManC/GMP-like_b-helix"/>
</dbReference>
<feature type="domain" description="MannoseP isomerase/GMP-like beta-helix" evidence="2">
    <location>
        <begin position="298"/>
        <end position="352"/>
    </location>
</feature>
<comment type="caution">
    <text evidence="3">The sequence shown here is derived from an EMBL/GenBank/DDBJ whole genome shotgun (WGS) entry which is preliminary data.</text>
</comment>
<dbReference type="Pfam" id="PF22640">
    <property type="entry name" value="ManC_GMP_beta-helix"/>
    <property type="match status" value="1"/>
</dbReference>
<dbReference type="PANTHER" id="PTHR46390">
    <property type="entry name" value="MANNOSE-1-PHOSPHATE GUANYLYLTRANSFERASE"/>
    <property type="match status" value="1"/>
</dbReference>
<dbReference type="EMBL" id="JAVUPU010000005">
    <property type="protein sequence ID" value="MDT9599654.1"/>
    <property type="molecule type" value="Genomic_DNA"/>
</dbReference>
<reference evidence="3 4" key="1">
    <citation type="submission" date="2023-05" db="EMBL/GenBank/DDBJ databases">
        <authorList>
            <person name="Guo Y."/>
        </authorList>
    </citation>
    <scope>NUCLEOTIDE SEQUENCE [LARGE SCALE GENOMIC DNA]</scope>
    <source>
        <strain evidence="3 4">GR2756</strain>
    </source>
</reference>
<dbReference type="Proteomes" id="UP001259572">
    <property type="component" value="Unassembled WGS sequence"/>
</dbReference>
<sequence>MSGAESGMRITPVILSGGSGSRLWPLSSAARPKQFLALSGGMTMLQRTALRTGDGARFADPILVGGAAHAEAIISQLAAVGIATPRLILEPVARNTAPAIALAALAAGEDAVLLVMPSDHLIGDEAAFLKGVEAALPFTREGWIVTFGIVPSHGETGYGYVARGAEIGRGIFRADRFVEKPNGETAQRFYDEGGWLWNGGIFLFRASDLLAALATHAPAVLEAAAAAMAAARRDEDGPILPQAEAFQRSPSISIDHAVMEKADRVATVPVEMDWSDIGSWDALHNIGPRDEAGNVATGHVLAIDSRDCLLRSDGPRVVAVGVHDLIVIATKENILVLPRGEGQRVKDVVEMLRLRDED</sequence>
<evidence type="ECO:0000259" key="1">
    <source>
        <dbReference type="Pfam" id="PF00483"/>
    </source>
</evidence>
<evidence type="ECO:0000259" key="2">
    <source>
        <dbReference type="Pfam" id="PF22640"/>
    </source>
</evidence>
<accession>A0ABU3Q8C8</accession>
<gene>
    <name evidence="3" type="ORF">RQX22_11900</name>
</gene>
<dbReference type="PANTHER" id="PTHR46390:SF1">
    <property type="entry name" value="MANNOSE-1-PHOSPHATE GUANYLYLTRANSFERASE"/>
    <property type="match status" value="1"/>
</dbReference>
<dbReference type="RefSeq" id="WP_315726744.1">
    <property type="nucleotide sequence ID" value="NZ_JAVUPU010000005.1"/>
</dbReference>
<dbReference type="InterPro" id="IPR049577">
    <property type="entry name" value="GMPP_N"/>
</dbReference>
<evidence type="ECO:0000313" key="4">
    <source>
        <dbReference type="Proteomes" id="UP001259572"/>
    </source>
</evidence>
<evidence type="ECO:0000313" key="3">
    <source>
        <dbReference type="EMBL" id="MDT9599654.1"/>
    </source>
</evidence>
<dbReference type="Pfam" id="PF00483">
    <property type="entry name" value="NTP_transferase"/>
    <property type="match status" value="1"/>
</dbReference>
<dbReference type="InterPro" id="IPR005835">
    <property type="entry name" value="NTP_transferase_dom"/>
</dbReference>
<organism evidence="3 4">
    <name type="scientific">Sphingosinicella rhizophila</name>
    <dbReference type="NCBI Taxonomy" id="3050082"/>
    <lineage>
        <taxon>Bacteria</taxon>
        <taxon>Pseudomonadati</taxon>
        <taxon>Pseudomonadota</taxon>
        <taxon>Alphaproteobacteria</taxon>
        <taxon>Sphingomonadales</taxon>
        <taxon>Sphingosinicellaceae</taxon>
        <taxon>Sphingosinicella</taxon>
    </lineage>
</organism>
<dbReference type="InterPro" id="IPR051161">
    <property type="entry name" value="Mannose-6P_isomerase_type2"/>
</dbReference>
<protein>
    <submittedName>
        <fullName evidence="3">Sugar phosphate nucleotidyltransferase</fullName>
    </submittedName>
</protein>
<dbReference type="SUPFAM" id="SSF53448">
    <property type="entry name" value="Nucleotide-diphospho-sugar transferases"/>
    <property type="match status" value="1"/>
</dbReference>